<gene>
    <name evidence="5" type="ORF">PNOK_0809600</name>
</gene>
<organism evidence="5 6">
    <name type="scientific">Pyrrhoderma noxium</name>
    <dbReference type="NCBI Taxonomy" id="2282107"/>
    <lineage>
        <taxon>Eukaryota</taxon>
        <taxon>Fungi</taxon>
        <taxon>Dikarya</taxon>
        <taxon>Basidiomycota</taxon>
        <taxon>Agaricomycotina</taxon>
        <taxon>Agaricomycetes</taxon>
        <taxon>Hymenochaetales</taxon>
        <taxon>Hymenochaetaceae</taxon>
        <taxon>Pyrrhoderma</taxon>
    </lineage>
</organism>
<keyword evidence="6" id="KW-1185">Reference proteome</keyword>
<dbReference type="OrthoDB" id="167809at2759"/>
<accession>A0A286UA98</accession>
<dbReference type="InterPro" id="IPR036380">
    <property type="entry name" value="Isochorismatase-like_sf"/>
</dbReference>
<evidence type="ECO:0000259" key="4">
    <source>
        <dbReference type="Pfam" id="PF00857"/>
    </source>
</evidence>
<name>A0A286UA98_9AGAM</name>
<dbReference type="InParanoid" id="A0A286UA98"/>
<dbReference type="Pfam" id="PF00857">
    <property type="entry name" value="Isochorismatase"/>
    <property type="match status" value="1"/>
</dbReference>
<evidence type="ECO:0000313" key="5">
    <source>
        <dbReference type="EMBL" id="PAV16476.1"/>
    </source>
</evidence>
<protein>
    <submittedName>
        <fullName evidence="5">Isochorismatase hydrolase</fullName>
    </submittedName>
</protein>
<dbReference type="GO" id="GO:0016787">
    <property type="term" value="F:hydrolase activity"/>
    <property type="evidence" value="ECO:0007669"/>
    <property type="project" value="UniProtKB-KW"/>
</dbReference>
<proteinExistence type="inferred from homology"/>
<dbReference type="Proteomes" id="UP000217199">
    <property type="component" value="Unassembled WGS sequence"/>
</dbReference>
<comment type="similarity">
    <text evidence="1">Belongs to the isochorismatase family.</text>
</comment>
<keyword evidence="3" id="KW-0732">Signal</keyword>
<evidence type="ECO:0000256" key="2">
    <source>
        <dbReference type="ARBA" id="ARBA00022801"/>
    </source>
</evidence>
<feature type="domain" description="Isochorismatase-like" evidence="4">
    <location>
        <begin position="29"/>
        <end position="152"/>
    </location>
</feature>
<dbReference type="PANTHER" id="PTHR43540:SF1">
    <property type="entry name" value="ISOCHORISMATASE HYDROLASE"/>
    <property type="match status" value="1"/>
</dbReference>
<comment type="caution">
    <text evidence="5">The sequence shown here is derived from an EMBL/GenBank/DDBJ whole genome shotgun (WGS) entry which is preliminary data.</text>
</comment>
<dbReference type="AlphaFoldDB" id="A0A286UA98"/>
<dbReference type="EMBL" id="NBII01000008">
    <property type="protein sequence ID" value="PAV16476.1"/>
    <property type="molecule type" value="Genomic_DNA"/>
</dbReference>
<dbReference type="Gene3D" id="3.40.50.850">
    <property type="entry name" value="Isochorismatase-like"/>
    <property type="match status" value="1"/>
</dbReference>
<evidence type="ECO:0000313" key="6">
    <source>
        <dbReference type="Proteomes" id="UP000217199"/>
    </source>
</evidence>
<dbReference type="SUPFAM" id="SSF52499">
    <property type="entry name" value="Isochorismatase-like hydrolases"/>
    <property type="match status" value="1"/>
</dbReference>
<reference evidence="5 6" key="1">
    <citation type="journal article" date="2017" name="Mol. Ecol.">
        <title>Comparative and population genomic landscape of Phellinus noxius: A hypervariable fungus causing root rot in trees.</title>
        <authorList>
            <person name="Chung C.L."/>
            <person name="Lee T.J."/>
            <person name="Akiba M."/>
            <person name="Lee H.H."/>
            <person name="Kuo T.H."/>
            <person name="Liu D."/>
            <person name="Ke H.M."/>
            <person name="Yokoi T."/>
            <person name="Roa M.B."/>
            <person name="Lu M.J."/>
            <person name="Chang Y.Y."/>
            <person name="Ann P.J."/>
            <person name="Tsai J.N."/>
            <person name="Chen C.Y."/>
            <person name="Tzean S.S."/>
            <person name="Ota Y."/>
            <person name="Hattori T."/>
            <person name="Sahashi N."/>
            <person name="Liou R.F."/>
            <person name="Kikuchi T."/>
            <person name="Tsai I.J."/>
        </authorList>
    </citation>
    <scope>NUCLEOTIDE SEQUENCE [LARGE SCALE GENOMIC DNA]</scope>
    <source>
        <strain evidence="5 6">FFPRI411160</strain>
    </source>
</reference>
<evidence type="ECO:0000256" key="1">
    <source>
        <dbReference type="ARBA" id="ARBA00006336"/>
    </source>
</evidence>
<feature type="chain" id="PRO_5013729636" evidence="3">
    <location>
        <begin position="18"/>
        <end position="196"/>
    </location>
</feature>
<dbReference type="InterPro" id="IPR050272">
    <property type="entry name" value="Isochorismatase-like_hydrls"/>
</dbReference>
<feature type="signal peptide" evidence="3">
    <location>
        <begin position="1"/>
        <end position="17"/>
    </location>
</feature>
<keyword evidence="2 5" id="KW-0378">Hydrolase</keyword>
<sequence length="196" mass="20912">MIHKIGSRACHIPRLRALLAVGILSPQTGVPNAAIVRENIERALHHARAAAIQPLIVHVRNTGEPGDCDAPGAPGWQLEFPPMPGEPVLDKTKNNAFAGTRLGELVDRKAALVVVGMQSDFCIRATCSAALGRGNTVFLVEDAHATYDRPEAYAAGGPVLVTAAARVEKEIESELEEAGVFVVKAEDLPHLFEEDS</sequence>
<dbReference type="STRING" id="2282107.A0A286UA98"/>
<evidence type="ECO:0000256" key="3">
    <source>
        <dbReference type="SAM" id="SignalP"/>
    </source>
</evidence>
<dbReference type="PANTHER" id="PTHR43540">
    <property type="entry name" value="PEROXYUREIDOACRYLATE/UREIDOACRYLATE AMIDOHYDROLASE-RELATED"/>
    <property type="match status" value="1"/>
</dbReference>
<dbReference type="InterPro" id="IPR000868">
    <property type="entry name" value="Isochorismatase-like_dom"/>
</dbReference>